<feature type="region of interest" description="Disordered" evidence="1">
    <location>
        <begin position="1"/>
        <end position="33"/>
    </location>
</feature>
<evidence type="ECO:0000313" key="2">
    <source>
        <dbReference type="EMBL" id="TNN82618.1"/>
    </source>
</evidence>
<dbReference type="Proteomes" id="UP000314294">
    <property type="component" value="Unassembled WGS sequence"/>
</dbReference>
<comment type="caution">
    <text evidence="2">The sequence shown here is derived from an EMBL/GenBank/DDBJ whole genome shotgun (WGS) entry which is preliminary data.</text>
</comment>
<gene>
    <name evidence="2" type="ORF">EYF80_007136</name>
</gene>
<evidence type="ECO:0000313" key="3">
    <source>
        <dbReference type="Proteomes" id="UP000314294"/>
    </source>
</evidence>
<protein>
    <submittedName>
        <fullName evidence="2">Uncharacterized protein</fullName>
    </submittedName>
</protein>
<dbReference type="EMBL" id="SRLO01000038">
    <property type="protein sequence ID" value="TNN82618.1"/>
    <property type="molecule type" value="Genomic_DNA"/>
</dbReference>
<organism evidence="2 3">
    <name type="scientific">Liparis tanakae</name>
    <name type="common">Tanaka's snailfish</name>
    <dbReference type="NCBI Taxonomy" id="230148"/>
    <lineage>
        <taxon>Eukaryota</taxon>
        <taxon>Metazoa</taxon>
        <taxon>Chordata</taxon>
        <taxon>Craniata</taxon>
        <taxon>Vertebrata</taxon>
        <taxon>Euteleostomi</taxon>
        <taxon>Actinopterygii</taxon>
        <taxon>Neopterygii</taxon>
        <taxon>Teleostei</taxon>
        <taxon>Neoteleostei</taxon>
        <taxon>Acanthomorphata</taxon>
        <taxon>Eupercaria</taxon>
        <taxon>Perciformes</taxon>
        <taxon>Cottioidei</taxon>
        <taxon>Cottales</taxon>
        <taxon>Liparidae</taxon>
        <taxon>Liparis</taxon>
    </lineage>
</organism>
<name>A0A4Z2IYP4_9TELE</name>
<reference evidence="2 3" key="1">
    <citation type="submission" date="2019-03" db="EMBL/GenBank/DDBJ databases">
        <title>First draft genome of Liparis tanakae, snailfish: a comprehensive survey of snailfish specific genes.</title>
        <authorList>
            <person name="Kim W."/>
            <person name="Song I."/>
            <person name="Jeong J.-H."/>
            <person name="Kim D."/>
            <person name="Kim S."/>
            <person name="Ryu S."/>
            <person name="Song J.Y."/>
            <person name="Lee S.K."/>
        </authorList>
    </citation>
    <scope>NUCLEOTIDE SEQUENCE [LARGE SCALE GENOMIC DNA]</scope>
    <source>
        <tissue evidence="2">Muscle</tissue>
    </source>
</reference>
<feature type="compositionally biased region" description="Basic and acidic residues" evidence="1">
    <location>
        <begin position="1"/>
        <end position="19"/>
    </location>
</feature>
<sequence length="65" mass="6869">MFSTHHIDELSDGQSKLDDDNVGDVGHGSGPLVVSSEQPLEELILGVRLAGWRGMRVSLLVAAGV</sequence>
<proteinExistence type="predicted"/>
<keyword evidence="3" id="KW-1185">Reference proteome</keyword>
<evidence type="ECO:0000256" key="1">
    <source>
        <dbReference type="SAM" id="MobiDB-lite"/>
    </source>
</evidence>
<dbReference type="AlphaFoldDB" id="A0A4Z2IYP4"/>
<accession>A0A4Z2IYP4</accession>